<dbReference type="InterPro" id="IPR003690">
    <property type="entry name" value="MTERF"/>
</dbReference>
<evidence type="ECO:0000256" key="3">
    <source>
        <dbReference type="ARBA" id="ARBA00022946"/>
    </source>
</evidence>
<dbReference type="AlphaFoldDB" id="A0A6D2IN66"/>
<dbReference type="Proteomes" id="UP000467841">
    <property type="component" value="Unassembled WGS sequence"/>
</dbReference>
<dbReference type="SMART" id="SM00733">
    <property type="entry name" value="Mterf"/>
    <property type="match status" value="6"/>
</dbReference>
<dbReference type="GO" id="GO:0003676">
    <property type="term" value="F:nucleic acid binding"/>
    <property type="evidence" value="ECO:0007669"/>
    <property type="project" value="InterPro"/>
</dbReference>
<keyword evidence="2" id="KW-0804">Transcription</keyword>
<name>A0A6D2IN66_9BRAS</name>
<sequence>MGSLILHGRRFSELQKLRILRFAVNPFQNASAFSNSFSSKSVSSDVSSRDGQKGRNFTVSYLVGSLGLATKLAESISKKVTFENKANPDSVLSLLRSHGFKDSQISDIITDYPLLLIADAEKSLAPKLRFLQSRGASNSELTEIVSTVPKMLGKKGERSISLYYDIVKEIIEADKSSKRASEAVIPLAHLQIAACKWQRKVVEMGFDPTTFKFVDALRMLQQMSDKTIQEKVQVYKELGFAVGETWEIFKKCPTFLKYSESNILSSMETFLGLGFSRDEFVMIVKYLPQCIGYSSETVKEKTEFVVKQMNWPLKAVASFPAVLGYSMEKRIVPRSNVIKALMSKELLGKRGSELPAMSTVFAITDQDFLNKYVRDHDDDKELVAELMAIFTRGRVS</sequence>
<keyword evidence="3" id="KW-0809">Transit peptide</keyword>
<protein>
    <recommendedName>
        <fullName evidence="6">Mitochondrial transcription termination factor family protein</fullName>
    </recommendedName>
</protein>
<keyword evidence="2" id="KW-0805">Transcription regulation</keyword>
<accession>A0A6D2IN66</accession>
<reference evidence="4" key="1">
    <citation type="submission" date="2020-01" db="EMBL/GenBank/DDBJ databases">
        <authorList>
            <person name="Mishra B."/>
        </authorList>
    </citation>
    <scope>NUCLEOTIDE SEQUENCE [LARGE SCALE GENOMIC DNA]</scope>
</reference>
<evidence type="ECO:0008006" key="6">
    <source>
        <dbReference type="Google" id="ProtNLM"/>
    </source>
</evidence>
<evidence type="ECO:0000313" key="5">
    <source>
        <dbReference type="Proteomes" id="UP000467841"/>
    </source>
</evidence>
<dbReference type="Pfam" id="PF02536">
    <property type="entry name" value="mTERF"/>
    <property type="match status" value="1"/>
</dbReference>
<keyword evidence="5" id="KW-1185">Reference proteome</keyword>
<evidence type="ECO:0000313" key="4">
    <source>
        <dbReference type="EMBL" id="CAA7029847.1"/>
    </source>
</evidence>
<dbReference type="FunFam" id="1.25.70.10:FF:000039">
    <property type="entry name" value="F8K4.20 protein"/>
    <property type="match status" value="1"/>
</dbReference>
<organism evidence="4 5">
    <name type="scientific">Microthlaspi erraticum</name>
    <dbReference type="NCBI Taxonomy" id="1685480"/>
    <lineage>
        <taxon>Eukaryota</taxon>
        <taxon>Viridiplantae</taxon>
        <taxon>Streptophyta</taxon>
        <taxon>Embryophyta</taxon>
        <taxon>Tracheophyta</taxon>
        <taxon>Spermatophyta</taxon>
        <taxon>Magnoliopsida</taxon>
        <taxon>eudicotyledons</taxon>
        <taxon>Gunneridae</taxon>
        <taxon>Pentapetalae</taxon>
        <taxon>rosids</taxon>
        <taxon>malvids</taxon>
        <taxon>Brassicales</taxon>
        <taxon>Brassicaceae</taxon>
        <taxon>Coluteocarpeae</taxon>
        <taxon>Microthlaspi</taxon>
    </lineage>
</organism>
<evidence type="ECO:0000256" key="1">
    <source>
        <dbReference type="ARBA" id="ARBA00007692"/>
    </source>
</evidence>
<keyword evidence="2" id="KW-0806">Transcription termination</keyword>
<dbReference type="GO" id="GO:0006353">
    <property type="term" value="P:DNA-templated transcription termination"/>
    <property type="evidence" value="ECO:0007669"/>
    <property type="project" value="UniProtKB-KW"/>
</dbReference>
<gene>
    <name evidence="4" type="ORF">MERR_LOCUS17082</name>
</gene>
<dbReference type="GO" id="GO:0005737">
    <property type="term" value="C:cytoplasm"/>
    <property type="evidence" value="ECO:0007669"/>
    <property type="project" value="UniProtKB-ARBA"/>
</dbReference>
<dbReference type="PANTHER" id="PTHR13068:SF161">
    <property type="entry name" value="F19K23.4 PROTEIN-RELATED"/>
    <property type="match status" value="1"/>
</dbReference>
<dbReference type="OrthoDB" id="637682at2759"/>
<evidence type="ECO:0000256" key="2">
    <source>
        <dbReference type="ARBA" id="ARBA00022472"/>
    </source>
</evidence>
<dbReference type="InterPro" id="IPR038538">
    <property type="entry name" value="MTERF_sf"/>
</dbReference>
<proteinExistence type="inferred from homology"/>
<dbReference type="Gene3D" id="1.25.70.10">
    <property type="entry name" value="Transcription termination factor 3, mitochondrial"/>
    <property type="match status" value="1"/>
</dbReference>
<comment type="similarity">
    <text evidence="1">Belongs to the mTERF family.</text>
</comment>
<comment type="caution">
    <text evidence="4">The sequence shown here is derived from an EMBL/GenBank/DDBJ whole genome shotgun (WGS) entry which is preliminary data.</text>
</comment>
<dbReference type="EMBL" id="CACVBM020001085">
    <property type="protein sequence ID" value="CAA7029847.1"/>
    <property type="molecule type" value="Genomic_DNA"/>
</dbReference>
<dbReference type="PANTHER" id="PTHR13068">
    <property type="entry name" value="CGI-12 PROTEIN-RELATED"/>
    <property type="match status" value="1"/>
</dbReference>